<dbReference type="Proteomes" id="UP000729402">
    <property type="component" value="Unassembled WGS sequence"/>
</dbReference>
<comment type="caution">
    <text evidence="2">The sequence shown here is derived from an EMBL/GenBank/DDBJ whole genome shotgun (WGS) entry which is preliminary data.</text>
</comment>
<sequence length="92" mass="10285">MPMPELLPDALQDEEDAAKPAARVRKPNVEHKIEGLQVIVARLQIKVEKLGEGKDQEDDKALYPKVLAEVRRLEASDLNSAGRSTKKEKGQR</sequence>
<name>A0A8J5V9F9_ZIZPA</name>
<organism evidence="2 3">
    <name type="scientific">Zizania palustris</name>
    <name type="common">Northern wild rice</name>
    <dbReference type="NCBI Taxonomy" id="103762"/>
    <lineage>
        <taxon>Eukaryota</taxon>
        <taxon>Viridiplantae</taxon>
        <taxon>Streptophyta</taxon>
        <taxon>Embryophyta</taxon>
        <taxon>Tracheophyta</taxon>
        <taxon>Spermatophyta</taxon>
        <taxon>Magnoliopsida</taxon>
        <taxon>Liliopsida</taxon>
        <taxon>Poales</taxon>
        <taxon>Poaceae</taxon>
        <taxon>BOP clade</taxon>
        <taxon>Oryzoideae</taxon>
        <taxon>Oryzeae</taxon>
        <taxon>Zizaniinae</taxon>
        <taxon>Zizania</taxon>
    </lineage>
</organism>
<dbReference type="AlphaFoldDB" id="A0A8J5V9F9"/>
<gene>
    <name evidence="2" type="ORF">GUJ93_ZPchr0004g38123</name>
</gene>
<keyword evidence="3" id="KW-1185">Reference proteome</keyword>
<reference evidence="2" key="1">
    <citation type="journal article" date="2021" name="bioRxiv">
        <title>Whole Genome Assembly and Annotation of Northern Wild Rice, Zizania palustris L., Supports a Whole Genome Duplication in the Zizania Genus.</title>
        <authorList>
            <person name="Haas M."/>
            <person name="Kono T."/>
            <person name="Macchietto M."/>
            <person name="Millas R."/>
            <person name="McGilp L."/>
            <person name="Shao M."/>
            <person name="Duquette J."/>
            <person name="Hirsch C.N."/>
            <person name="Kimball J."/>
        </authorList>
    </citation>
    <scope>NUCLEOTIDE SEQUENCE</scope>
    <source>
        <tissue evidence="2">Fresh leaf tissue</tissue>
    </source>
</reference>
<evidence type="ECO:0000256" key="1">
    <source>
        <dbReference type="SAM" id="MobiDB-lite"/>
    </source>
</evidence>
<accession>A0A8J5V9F9</accession>
<evidence type="ECO:0000313" key="2">
    <source>
        <dbReference type="EMBL" id="KAG8065882.1"/>
    </source>
</evidence>
<protein>
    <submittedName>
        <fullName evidence="2">Uncharacterized protein</fullName>
    </submittedName>
</protein>
<feature type="region of interest" description="Disordered" evidence="1">
    <location>
        <begin position="1"/>
        <end position="26"/>
    </location>
</feature>
<reference evidence="2" key="2">
    <citation type="submission" date="2021-02" db="EMBL/GenBank/DDBJ databases">
        <authorList>
            <person name="Kimball J.A."/>
            <person name="Haas M.W."/>
            <person name="Macchietto M."/>
            <person name="Kono T."/>
            <person name="Duquette J."/>
            <person name="Shao M."/>
        </authorList>
    </citation>
    <scope>NUCLEOTIDE SEQUENCE</scope>
    <source>
        <tissue evidence="2">Fresh leaf tissue</tissue>
    </source>
</reference>
<evidence type="ECO:0000313" key="3">
    <source>
        <dbReference type="Proteomes" id="UP000729402"/>
    </source>
</evidence>
<dbReference type="EMBL" id="JAAALK010000285">
    <property type="protein sequence ID" value="KAG8065882.1"/>
    <property type="molecule type" value="Genomic_DNA"/>
</dbReference>
<proteinExistence type="predicted"/>